<dbReference type="Proteomes" id="UP000053593">
    <property type="component" value="Unassembled WGS sequence"/>
</dbReference>
<protein>
    <submittedName>
        <fullName evidence="1">Uncharacterized protein</fullName>
    </submittedName>
</protein>
<accession>A0A0D0C1T1</accession>
<dbReference type="EMBL" id="KN834769">
    <property type="protein sequence ID" value="KIK62031.1"/>
    <property type="molecule type" value="Genomic_DNA"/>
</dbReference>
<evidence type="ECO:0000313" key="1">
    <source>
        <dbReference type="EMBL" id="KIK62031.1"/>
    </source>
</evidence>
<organism evidence="1 2">
    <name type="scientific">Collybiopsis luxurians FD-317 M1</name>
    <dbReference type="NCBI Taxonomy" id="944289"/>
    <lineage>
        <taxon>Eukaryota</taxon>
        <taxon>Fungi</taxon>
        <taxon>Dikarya</taxon>
        <taxon>Basidiomycota</taxon>
        <taxon>Agaricomycotina</taxon>
        <taxon>Agaricomycetes</taxon>
        <taxon>Agaricomycetidae</taxon>
        <taxon>Agaricales</taxon>
        <taxon>Marasmiineae</taxon>
        <taxon>Omphalotaceae</taxon>
        <taxon>Collybiopsis</taxon>
        <taxon>Collybiopsis luxurians</taxon>
    </lineage>
</organism>
<evidence type="ECO:0000313" key="2">
    <source>
        <dbReference type="Proteomes" id="UP000053593"/>
    </source>
</evidence>
<sequence length="110" mass="13190">MCEGKIGFNEVQKNLYLKISAFFLGNSRVYPGKWDNRDLWYGEGKYRNLRLFDQSGNFTIDPESLRLLGLLYEDFEEFKEQGDLNFYQDAEQYYTKWTRDNTSRCTSHVR</sequence>
<dbReference type="HOGENOM" id="CLU_2171360_0_0_1"/>
<keyword evidence="2" id="KW-1185">Reference proteome</keyword>
<gene>
    <name evidence="1" type="ORF">GYMLUDRAFT_562091</name>
</gene>
<reference evidence="1 2" key="1">
    <citation type="submission" date="2014-04" db="EMBL/GenBank/DDBJ databases">
        <title>Evolutionary Origins and Diversification of the Mycorrhizal Mutualists.</title>
        <authorList>
            <consortium name="DOE Joint Genome Institute"/>
            <consortium name="Mycorrhizal Genomics Consortium"/>
            <person name="Kohler A."/>
            <person name="Kuo A."/>
            <person name="Nagy L.G."/>
            <person name="Floudas D."/>
            <person name="Copeland A."/>
            <person name="Barry K.W."/>
            <person name="Cichocki N."/>
            <person name="Veneault-Fourrey C."/>
            <person name="LaButti K."/>
            <person name="Lindquist E.A."/>
            <person name="Lipzen A."/>
            <person name="Lundell T."/>
            <person name="Morin E."/>
            <person name="Murat C."/>
            <person name="Riley R."/>
            <person name="Ohm R."/>
            <person name="Sun H."/>
            <person name="Tunlid A."/>
            <person name="Henrissat B."/>
            <person name="Grigoriev I.V."/>
            <person name="Hibbett D.S."/>
            <person name="Martin F."/>
        </authorList>
    </citation>
    <scope>NUCLEOTIDE SEQUENCE [LARGE SCALE GENOMIC DNA]</scope>
    <source>
        <strain evidence="1 2">FD-317 M1</strain>
    </source>
</reference>
<proteinExistence type="predicted"/>
<name>A0A0D0C1T1_9AGAR</name>
<dbReference type="AlphaFoldDB" id="A0A0D0C1T1"/>